<protein>
    <submittedName>
        <fullName evidence="1">Uncharacterized protein</fullName>
    </submittedName>
</protein>
<evidence type="ECO:0000313" key="2">
    <source>
        <dbReference type="Proteomes" id="UP000621500"/>
    </source>
</evidence>
<keyword evidence="2" id="KW-1185">Reference proteome</keyword>
<proteinExistence type="predicted"/>
<comment type="caution">
    <text evidence="1">The sequence shown here is derived from an EMBL/GenBank/DDBJ whole genome shotgun (WGS) entry which is preliminary data.</text>
</comment>
<reference evidence="1 2" key="1">
    <citation type="submission" date="2021-01" db="EMBL/GenBank/DDBJ databases">
        <title>Whole genome shotgun sequence of Plantactinospora mayteni NBRC 109088.</title>
        <authorList>
            <person name="Komaki H."/>
            <person name="Tamura T."/>
        </authorList>
    </citation>
    <scope>NUCLEOTIDE SEQUENCE [LARGE SCALE GENOMIC DNA]</scope>
    <source>
        <strain evidence="1 2">NBRC 109088</strain>
    </source>
</reference>
<dbReference type="EMBL" id="BONX01000062">
    <property type="protein sequence ID" value="GIH00945.1"/>
    <property type="molecule type" value="Genomic_DNA"/>
</dbReference>
<sequence length="82" mass="8457">MAVYLIPPLPDDFFSQLIFLTGCTCSDRRFRARSVTAGSASPAVATVSPATVPALRADADEVGTIVTAGSSPPSPAPVHCPR</sequence>
<dbReference type="Proteomes" id="UP000621500">
    <property type="component" value="Unassembled WGS sequence"/>
</dbReference>
<gene>
    <name evidence="1" type="ORF">Pma05_75170</name>
</gene>
<accession>A0ABQ4F213</accession>
<evidence type="ECO:0000313" key="1">
    <source>
        <dbReference type="EMBL" id="GIH00945.1"/>
    </source>
</evidence>
<organism evidence="1 2">
    <name type="scientific">Plantactinospora mayteni</name>
    <dbReference type="NCBI Taxonomy" id="566021"/>
    <lineage>
        <taxon>Bacteria</taxon>
        <taxon>Bacillati</taxon>
        <taxon>Actinomycetota</taxon>
        <taxon>Actinomycetes</taxon>
        <taxon>Micromonosporales</taxon>
        <taxon>Micromonosporaceae</taxon>
        <taxon>Plantactinospora</taxon>
    </lineage>
</organism>
<name>A0ABQ4F213_9ACTN</name>